<dbReference type="EMBL" id="MSDF01000028">
    <property type="protein sequence ID" value="OPA90443.1"/>
    <property type="molecule type" value="Genomic_DNA"/>
</dbReference>
<sequence length="180" mass="19821">MGQALLKNFKAFTGSSASKTMHRSAIESMAQKPLGNNAAMNENILLAKELLRRPDVLTAFDRAAGTGAVNGWIDKGQMEQLIQDKNPLKYKSDKQVAQELLTHFDQLKGCCAKPELKIDDLKELASRSVPSNSPMRHLVELAKVAVARGELMTQMDNLLSTQNDKSISKRALEVLSSQLK</sequence>
<name>A0A1T2YF54_PSEFL</name>
<organism evidence="1 2">
    <name type="scientific">Pseudomonas fluorescens</name>
    <dbReference type="NCBI Taxonomy" id="294"/>
    <lineage>
        <taxon>Bacteria</taxon>
        <taxon>Pseudomonadati</taxon>
        <taxon>Pseudomonadota</taxon>
        <taxon>Gammaproteobacteria</taxon>
        <taxon>Pseudomonadales</taxon>
        <taxon>Pseudomonadaceae</taxon>
        <taxon>Pseudomonas</taxon>
    </lineage>
</organism>
<dbReference type="Proteomes" id="UP000190965">
    <property type="component" value="Unassembled WGS sequence"/>
</dbReference>
<gene>
    <name evidence="1" type="ORF">BFW87_21580</name>
</gene>
<accession>A0A1T2YF54</accession>
<evidence type="ECO:0000313" key="2">
    <source>
        <dbReference type="Proteomes" id="UP000190965"/>
    </source>
</evidence>
<evidence type="ECO:0008006" key="3">
    <source>
        <dbReference type="Google" id="ProtNLM"/>
    </source>
</evidence>
<evidence type="ECO:0000313" key="1">
    <source>
        <dbReference type="EMBL" id="OPA90443.1"/>
    </source>
</evidence>
<proteinExistence type="predicted"/>
<comment type="caution">
    <text evidence="1">The sequence shown here is derived from an EMBL/GenBank/DDBJ whole genome shotgun (WGS) entry which is preliminary data.</text>
</comment>
<dbReference type="AlphaFoldDB" id="A0A1T2YF54"/>
<protein>
    <recommendedName>
        <fullName evidence="3">Type III secretion effector protein</fullName>
    </recommendedName>
</protein>
<reference evidence="1 2" key="1">
    <citation type="submission" date="2016-12" db="EMBL/GenBank/DDBJ databases">
        <title>Draft genome sequences of seven strains of Pseudomonas fluorescens that produce 4-formylaminooxyvinylglycine.</title>
        <authorList>
            <person name="Okrent R.A."/>
            <person name="Manning V.A."/>
            <person name="Trippe K.M."/>
        </authorList>
    </citation>
    <scope>NUCLEOTIDE SEQUENCE [LARGE SCALE GENOMIC DNA]</scope>
    <source>
        <strain evidence="1 2">P5A</strain>
    </source>
</reference>